<dbReference type="EMBL" id="VUMZ01000004">
    <property type="protein sequence ID" value="MST51843.1"/>
    <property type="molecule type" value="Genomic_DNA"/>
</dbReference>
<organism evidence="9 10">
    <name type="scientific">Hornefia butyriciproducens</name>
    <dbReference type="NCBI Taxonomy" id="2652293"/>
    <lineage>
        <taxon>Bacteria</taxon>
        <taxon>Bacillati</taxon>
        <taxon>Bacillota</taxon>
        <taxon>Clostridia</taxon>
        <taxon>Peptostreptococcales</taxon>
        <taxon>Anaerovoracaceae</taxon>
        <taxon>Hornefia</taxon>
    </lineage>
</organism>
<evidence type="ECO:0000256" key="3">
    <source>
        <dbReference type="ARBA" id="ARBA00013529"/>
    </source>
</evidence>
<dbReference type="InterPro" id="IPR011576">
    <property type="entry name" value="Pyridox_Oxase_N"/>
</dbReference>
<protein>
    <recommendedName>
        <fullName evidence="3">Ferredoxin</fullName>
    </recommendedName>
</protein>
<feature type="domain" description="4Fe-4S ferredoxin-type" evidence="8">
    <location>
        <begin position="146"/>
        <end position="175"/>
    </location>
</feature>
<comment type="function">
    <text evidence="2">Ferredoxins are iron-sulfur proteins that transfer electrons in a wide variety of metabolic reactions.</text>
</comment>
<dbReference type="InterPro" id="IPR017896">
    <property type="entry name" value="4Fe4S_Fe-S-bd"/>
</dbReference>
<dbReference type="Pfam" id="PF01243">
    <property type="entry name" value="PNPOx_N"/>
    <property type="match status" value="1"/>
</dbReference>
<dbReference type="Proteomes" id="UP000474676">
    <property type="component" value="Unassembled WGS sequence"/>
</dbReference>
<evidence type="ECO:0000256" key="5">
    <source>
        <dbReference type="ARBA" id="ARBA00022723"/>
    </source>
</evidence>
<name>A0A6L5Y5J3_9FIRM</name>
<sequence>MNARNCLEVLRKIKDVAFATVDEVGKPQVRIIDVMLVEGERLYFCTSRGKDFYQQLERDGNVAVTALTPEFQMVRLNGRARRLANQKEWIDRIFEENPSMNDVYPGESRYVLEPFVIDCGNVEFFDLGVTPISRESFPVGGGEVSEKGFVISDACIGCGKCLRGCPQQCIEEGTPFRIMQEHCLHCGRCFEECPVQAILRR</sequence>
<dbReference type="PANTHER" id="PTHR24960:SF79">
    <property type="entry name" value="PHOTOSYSTEM I IRON-SULFUR CENTER"/>
    <property type="match status" value="1"/>
</dbReference>
<keyword evidence="10" id="KW-1185">Reference proteome</keyword>
<dbReference type="PANTHER" id="PTHR24960">
    <property type="entry name" value="PHOTOSYSTEM I IRON-SULFUR CENTER-RELATED"/>
    <property type="match status" value="1"/>
</dbReference>
<dbReference type="PROSITE" id="PS51379">
    <property type="entry name" value="4FE4S_FER_2"/>
    <property type="match status" value="2"/>
</dbReference>
<dbReference type="Gene3D" id="3.30.70.20">
    <property type="match status" value="1"/>
</dbReference>
<dbReference type="InterPro" id="IPR017900">
    <property type="entry name" value="4Fe4S_Fe_S_CS"/>
</dbReference>
<comment type="caution">
    <text evidence="9">The sequence shown here is derived from an EMBL/GenBank/DDBJ whole genome shotgun (WGS) entry which is preliminary data.</text>
</comment>
<evidence type="ECO:0000256" key="1">
    <source>
        <dbReference type="ARBA" id="ARBA00001966"/>
    </source>
</evidence>
<dbReference type="GO" id="GO:0051539">
    <property type="term" value="F:4 iron, 4 sulfur cluster binding"/>
    <property type="evidence" value="ECO:0007669"/>
    <property type="project" value="UniProtKB-KW"/>
</dbReference>
<dbReference type="Gene3D" id="2.30.110.10">
    <property type="entry name" value="Electron Transport, Fmn-binding Protein, Chain A"/>
    <property type="match status" value="1"/>
</dbReference>
<dbReference type="PROSITE" id="PS00198">
    <property type="entry name" value="4FE4S_FER_1"/>
    <property type="match status" value="2"/>
</dbReference>
<evidence type="ECO:0000256" key="7">
    <source>
        <dbReference type="ARBA" id="ARBA00023014"/>
    </source>
</evidence>
<keyword evidence="6" id="KW-0408">Iron</keyword>
<keyword evidence="4" id="KW-0004">4Fe-4S</keyword>
<dbReference type="Pfam" id="PF13237">
    <property type="entry name" value="Fer4_10"/>
    <property type="match status" value="1"/>
</dbReference>
<keyword evidence="5" id="KW-0479">Metal-binding</keyword>
<keyword evidence="7" id="KW-0411">Iron-sulfur</keyword>
<dbReference type="AlphaFoldDB" id="A0A6L5Y5J3"/>
<dbReference type="InterPro" id="IPR012349">
    <property type="entry name" value="Split_barrel_FMN-bd"/>
</dbReference>
<evidence type="ECO:0000256" key="6">
    <source>
        <dbReference type="ARBA" id="ARBA00023004"/>
    </source>
</evidence>
<evidence type="ECO:0000259" key="8">
    <source>
        <dbReference type="PROSITE" id="PS51379"/>
    </source>
</evidence>
<evidence type="ECO:0000256" key="2">
    <source>
        <dbReference type="ARBA" id="ARBA00003532"/>
    </source>
</evidence>
<feature type="domain" description="4Fe-4S ferredoxin-type" evidence="8">
    <location>
        <begin position="176"/>
        <end position="201"/>
    </location>
</feature>
<dbReference type="SUPFAM" id="SSF54862">
    <property type="entry name" value="4Fe-4S ferredoxins"/>
    <property type="match status" value="1"/>
</dbReference>
<comment type="cofactor">
    <cofactor evidence="1">
        <name>[4Fe-4S] cluster</name>
        <dbReference type="ChEBI" id="CHEBI:49883"/>
    </cofactor>
</comment>
<gene>
    <name evidence="9" type="ORF">FYJ64_05885</name>
</gene>
<accession>A0A6L5Y5J3</accession>
<proteinExistence type="predicted"/>
<reference evidence="9 10" key="1">
    <citation type="submission" date="2019-08" db="EMBL/GenBank/DDBJ databases">
        <title>In-depth cultivation of the pig gut microbiome towards novel bacterial diversity and tailored functional studies.</title>
        <authorList>
            <person name="Wylensek D."/>
            <person name="Hitch T.C.A."/>
            <person name="Clavel T."/>
        </authorList>
    </citation>
    <scope>NUCLEOTIDE SEQUENCE [LARGE SCALE GENOMIC DNA]</scope>
    <source>
        <strain evidence="9 10">WCA-MUC-591-APC-3H</strain>
    </source>
</reference>
<evidence type="ECO:0000313" key="10">
    <source>
        <dbReference type="Proteomes" id="UP000474676"/>
    </source>
</evidence>
<dbReference type="InterPro" id="IPR050157">
    <property type="entry name" value="PSI_iron-sulfur_center"/>
</dbReference>
<evidence type="ECO:0000256" key="4">
    <source>
        <dbReference type="ARBA" id="ARBA00022485"/>
    </source>
</evidence>
<evidence type="ECO:0000313" key="9">
    <source>
        <dbReference type="EMBL" id="MST51843.1"/>
    </source>
</evidence>
<dbReference type="SUPFAM" id="SSF50475">
    <property type="entry name" value="FMN-binding split barrel"/>
    <property type="match status" value="1"/>
</dbReference>
<dbReference type="GO" id="GO:0046872">
    <property type="term" value="F:metal ion binding"/>
    <property type="evidence" value="ECO:0007669"/>
    <property type="project" value="UniProtKB-KW"/>
</dbReference>